<dbReference type="InterPro" id="IPR013325">
    <property type="entry name" value="RNA_pol_sigma_r2"/>
</dbReference>
<dbReference type="InterPro" id="IPR013324">
    <property type="entry name" value="RNA_pol_sigma_r3/r4-like"/>
</dbReference>
<dbReference type="InterPro" id="IPR014284">
    <property type="entry name" value="RNA_pol_sigma-70_dom"/>
</dbReference>
<keyword evidence="3" id="KW-0731">Sigma factor</keyword>
<dbReference type="EMBL" id="QXDC01000002">
    <property type="protein sequence ID" value="RIA46210.1"/>
    <property type="molecule type" value="Genomic_DNA"/>
</dbReference>
<gene>
    <name evidence="7" type="ORF">DFR49_0743</name>
</gene>
<dbReference type="Gene3D" id="1.10.1740.10">
    <property type="match status" value="1"/>
</dbReference>
<proteinExistence type="inferred from homology"/>
<comment type="caution">
    <text evidence="7">The sequence shown here is derived from an EMBL/GenBank/DDBJ whole genome shotgun (WGS) entry which is preliminary data.</text>
</comment>
<evidence type="ECO:0000256" key="1">
    <source>
        <dbReference type="ARBA" id="ARBA00010641"/>
    </source>
</evidence>
<dbReference type="Gene3D" id="1.10.10.10">
    <property type="entry name" value="Winged helix-like DNA-binding domain superfamily/Winged helix DNA-binding domain"/>
    <property type="match status" value="1"/>
</dbReference>
<comment type="similarity">
    <text evidence="1">Belongs to the sigma-70 factor family. ECF subfamily.</text>
</comment>
<sequence length="171" mass="19356">MSKMDTLHVFLAAQAELLRYATRITGDSIEAEDVMQEAWLRFRAVANERVLEEPNGYLFRIVHNLALDRQRRLGRESQIFAAGAAMASAVEFVPSDQPSQQAGAEAKEELVMLRKAIAQLPARTRRAFEMHRFEDMKLTEIAAELGISKSVASELVIEAVEFCKKALRRRH</sequence>
<dbReference type="Pfam" id="PF04542">
    <property type="entry name" value="Sigma70_r2"/>
    <property type="match status" value="1"/>
</dbReference>
<dbReference type="PANTHER" id="PTHR43133">
    <property type="entry name" value="RNA POLYMERASE ECF-TYPE SIGMA FACTO"/>
    <property type="match status" value="1"/>
</dbReference>
<dbReference type="Pfam" id="PF08281">
    <property type="entry name" value="Sigma70_r4_2"/>
    <property type="match status" value="1"/>
</dbReference>
<evidence type="ECO:0000256" key="2">
    <source>
        <dbReference type="ARBA" id="ARBA00023015"/>
    </source>
</evidence>
<dbReference type="GO" id="GO:0016987">
    <property type="term" value="F:sigma factor activity"/>
    <property type="evidence" value="ECO:0007669"/>
    <property type="project" value="UniProtKB-KW"/>
</dbReference>
<evidence type="ECO:0000313" key="8">
    <source>
        <dbReference type="Proteomes" id="UP000266568"/>
    </source>
</evidence>
<evidence type="ECO:0000259" key="5">
    <source>
        <dbReference type="Pfam" id="PF04542"/>
    </source>
</evidence>
<dbReference type="InterPro" id="IPR013249">
    <property type="entry name" value="RNA_pol_sigma70_r4_t2"/>
</dbReference>
<name>A0A397P9H8_9SPHN</name>
<organism evidence="7 8">
    <name type="scientific">Hephaestia caeni</name>
    <dbReference type="NCBI Taxonomy" id="645617"/>
    <lineage>
        <taxon>Bacteria</taxon>
        <taxon>Pseudomonadati</taxon>
        <taxon>Pseudomonadota</taxon>
        <taxon>Alphaproteobacteria</taxon>
        <taxon>Sphingomonadales</taxon>
        <taxon>Sphingomonadaceae</taxon>
        <taxon>Hephaestia</taxon>
    </lineage>
</organism>
<accession>A0A397P9H8</accession>
<protein>
    <submittedName>
        <fullName evidence="7">RNA polymerase sigma-70 factor (ECF subfamily)</fullName>
    </submittedName>
</protein>
<dbReference type="AlphaFoldDB" id="A0A397P9H8"/>
<keyword evidence="4" id="KW-0804">Transcription</keyword>
<evidence type="ECO:0000313" key="7">
    <source>
        <dbReference type="EMBL" id="RIA46210.1"/>
    </source>
</evidence>
<evidence type="ECO:0000259" key="6">
    <source>
        <dbReference type="Pfam" id="PF08281"/>
    </source>
</evidence>
<dbReference type="SUPFAM" id="SSF88659">
    <property type="entry name" value="Sigma3 and sigma4 domains of RNA polymerase sigma factors"/>
    <property type="match status" value="1"/>
</dbReference>
<keyword evidence="2" id="KW-0805">Transcription regulation</keyword>
<dbReference type="GO" id="GO:0003677">
    <property type="term" value="F:DNA binding"/>
    <property type="evidence" value="ECO:0007669"/>
    <property type="project" value="InterPro"/>
</dbReference>
<evidence type="ECO:0000256" key="3">
    <source>
        <dbReference type="ARBA" id="ARBA00023082"/>
    </source>
</evidence>
<feature type="domain" description="RNA polymerase sigma factor 70 region 4 type 2" evidence="6">
    <location>
        <begin position="111"/>
        <end position="150"/>
    </location>
</feature>
<feature type="domain" description="RNA polymerase sigma-70 region 2" evidence="5">
    <location>
        <begin position="14"/>
        <end position="75"/>
    </location>
</feature>
<dbReference type="InterPro" id="IPR007627">
    <property type="entry name" value="RNA_pol_sigma70_r2"/>
</dbReference>
<dbReference type="PANTHER" id="PTHR43133:SF63">
    <property type="entry name" value="RNA POLYMERASE SIGMA FACTOR FECI-RELATED"/>
    <property type="match status" value="1"/>
</dbReference>
<dbReference type="GO" id="GO:0006352">
    <property type="term" value="P:DNA-templated transcription initiation"/>
    <property type="evidence" value="ECO:0007669"/>
    <property type="project" value="InterPro"/>
</dbReference>
<reference evidence="7 8" key="1">
    <citation type="submission" date="2018-08" db="EMBL/GenBank/DDBJ databases">
        <title>Genomic Encyclopedia of Type Strains, Phase IV (KMG-IV): sequencing the most valuable type-strain genomes for metagenomic binning, comparative biology and taxonomic classification.</title>
        <authorList>
            <person name="Goeker M."/>
        </authorList>
    </citation>
    <scope>NUCLEOTIDE SEQUENCE [LARGE SCALE GENOMIC DNA]</scope>
    <source>
        <strain evidence="7 8">DSM 25527</strain>
    </source>
</reference>
<dbReference type="SUPFAM" id="SSF88946">
    <property type="entry name" value="Sigma2 domain of RNA polymerase sigma factors"/>
    <property type="match status" value="1"/>
</dbReference>
<dbReference type="OrthoDB" id="9794372at2"/>
<evidence type="ECO:0000256" key="4">
    <source>
        <dbReference type="ARBA" id="ARBA00023163"/>
    </source>
</evidence>
<keyword evidence="8" id="KW-1185">Reference proteome</keyword>
<dbReference type="InterPro" id="IPR039425">
    <property type="entry name" value="RNA_pol_sigma-70-like"/>
</dbReference>
<dbReference type="InterPro" id="IPR036388">
    <property type="entry name" value="WH-like_DNA-bd_sf"/>
</dbReference>
<dbReference type="Proteomes" id="UP000266568">
    <property type="component" value="Unassembled WGS sequence"/>
</dbReference>
<dbReference type="NCBIfam" id="TIGR02937">
    <property type="entry name" value="sigma70-ECF"/>
    <property type="match status" value="1"/>
</dbReference>